<comment type="caution">
    <text evidence="1">The sequence shown here is derived from an EMBL/GenBank/DDBJ whole genome shotgun (WGS) entry which is preliminary data.</text>
</comment>
<dbReference type="Proteomes" id="UP001432027">
    <property type="component" value="Unassembled WGS sequence"/>
</dbReference>
<sequence>MLHFATSRHIVVENKGIENDSDQKRKKTKHICEKLTFSIIRGLMYPHTLVILYGPECISITIYELATLEQMRGIWNAKVKSVW</sequence>
<reference evidence="1" key="1">
    <citation type="submission" date="2023-10" db="EMBL/GenBank/DDBJ databases">
        <title>Genome assembly of Pristionchus species.</title>
        <authorList>
            <person name="Yoshida K."/>
            <person name="Sommer R.J."/>
        </authorList>
    </citation>
    <scope>NUCLEOTIDE SEQUENCE</scope>
    <source>
        <strain evidence="1">RS0144</strain>
    </source>
</reference>
<proteinExistence type="predicted"/>
<keyword evidence="2" id="KW-1185">Reference proteome</keyword>
<evidence type="ECO:0008006" key="3">
    <source>
        <dbReference type="Google" id="ProtNLM"/>
    </source>
</evidence>
<dbReference type="AlphaFoldDB" id="A0AAV5T6P9"/>
<protein>
    <recommendedName>
        <fullName evidence="3">G protein-coupled receptor</fullName>
    </recommendedName>
</protein>
<gene>
    <name evidence="1" type="ORF">PENTCL1PPCAC_13416</name>
</gene>
<accession>A0AAV5T6P9</accession>
<dbReference type="EMBL" id="BTSX01000003">
    <property type="protein sequence ID" value="GMS91241.1"/>
    <property type="molecule type" value="Genomic_DNA"/>
</dbReference>
<evidence type="ECO:0000313" key="2">
    <source>
        <dbReference type="Proteomes" id="UP001432027"/>
    </source>
</evidence>
<evidence type="ECO:0000313" key="1">
    <source>
        <dbReference type="EMBL" id="GMS91241.1"/>
    </source>
</evidence>
<name>A0AAV5T6P9_9BILA</name>
<organism evidence="1 2">
    <name type="scientific">Pristionchus entomophagus</name>
    <dbReference type="NCBI Taxonomy" id="358040"/>
    <lineage>
        <taxon>Eukaryota</taxon>
        <taxon>Metazoa</taxon>
        <taxon>Ecdysozoa</taxon>
        <taxon>Nematoda</taxon>
        <taxon>Chromadorea</taxon>
        <taxon>Rhabditida</taxon>
        <taxon>Rhabditina</taxon>
        <taxon>Diplogasteromorpha</taxon>
        <taxon>Diplogasteroidea</taxon>
        <taxon>Neodiplogasteridae</taxon>
        <taxon>Pristionchus</taxon>
    </lineage>
</organism>
<feature type="non-terminal residue" evidence="1">
    <location>
        <position position="83"/>
    </location>
</feature>